<organism evidence="3 4">
    <name type="scientific">Streptomyces johnsoniae</name>
    <dbReference type="NCBI Taxonomy" id="3075532"/>
    <lineage>
        <taxon>Bacteria</taxon>
        <taxon>Bacillati</taxon>
        <taxon>Actinomycetota</taxon>
        <taxon>Actinomycetes</taxon>
        <taxon>Kitasatosporales</taxon>
        <taxon>Streptomycetaceae</taxon>
        <taxon>Streptomyces</taxon>
    </lineage>
</organism>
<sequence>MTDGPAAVDLARLRRLLGTPELAWLVTNARRRMERGRPLTGTTTNAVPSEAQRAAAERLLGRAPQRGKALTVSLDAVDALLRRSEASPGGLPAAVVALTGPVEPRDEAARREARHWATAFAPLTALCEERPELASWYDQLQSSGLVRRLATTPDAAARLLADLTAVVSRLPAPATELSVFAARTLGDAHALDEDRPLATLTFQAIRALRPPPPGSGAAWRREVWASAGLLRDALSSTVLALGLPGHQNTATGRALAALREAGQPAVLTLRQLVRDPSAAHATGRVHVCENPSVVSAAADRLGPGCPPLVCVQGQPGTAALTLLRALATTGAELRYHGDFDWGGISIANTLLERVPWHPWRYTATDYTTAANHHPRARPLTGRPATATWDPALSTAMAAHGLAIEEELLLDTLLNDLGRAPGPS</sequence>
<dbReference type="InterPro" id="IPR013495">
    <property type="entry name" value="CHP02679"/>
</dbReference>
<feature type="domain" description="Conserved hypothetical protein CHP02679 N terminus" evidence="2">
    <location>
        <begin position="40"/>
        <end position="244"/>
    </location>
</feature>
<dbReference type="NCBIfam" id="TIGR02679">
    <property type="entry name" value="TIGR02679 family protein"/>
    <property type="match status" value="1"/>
</dbReference>
<protein>
    <submittedName>
        <fullName evidence="3">TIGR02679 family protein</fullName>
    </submittedName>
</protein>
<name>A0ABU2S6Q6_9ACTN</name>
<proteinExistence type="predicted"/>
<evidence type="ECO:0000259" key="1">
    <source>
        <dbReference type="Pfam" id="PF09664"/>
    </source>
</evidence>
<dbReference type="Pfam" id="PF09664">
    <property type="entry name" value="DUF2399"/>
    <property type="match status" value="1"/>
</dbReference>
<accession>A0ABU2S6Q6</accession>
<evidence type="ECO:0000259" key="2">
    <source>
        <dbReference type="Pfam" id="PF11796"/>
    </source>
</evidence>
<dbReference type="EMBL" id="JAVREV010000007">
    <property type="protein sequence ID" value="MDT0443795.1"/>
    <property type="molecule type" value="Genomic_DNA"/>
</dbReference>
<feature type="domain" description="DUF2399" evidence="1">
    <location>
        <begin position="266"/>
        <end position="416"/>
    </location>
</feature>
<evidence type="ECO:0000313" key="4">
    <source>
        <dbReference type="Proteomes" id="UP001183615"/>
    </source>
</evidence>
<dbReference type="RefSeq" id="WP_311618101.1">
    <property type="nucleotide sequence ID" value="NZ_JAVREV010000007.1"/>
</dbReference>
<evidence type="ECO:0000313" key="3">
    <source>
        <dbReference type="EMBL" id="MDT0443795.1"/>
    </source>
</evidence>
<dbReference type="InterPro" id="IPR024465">
    <property type="entry name" value="DUF2399"/>
</dbReference>
<dbReference type="Proteomes" id="UP001183615">
    <property type="component" value="Unassembled WGS sequence"/>
</dbReference>
<dbReference type="Pfam" id="PF11796">
    <property type="entry name" value="DUF3323"/>
    <property type="match status" value="1"/>
</dbReference>
<keyword evidence="4" id="KW-1185">Reference proteome</keyword>
<gene>
    <name evidence="3" type="ORF">RM779_14525</name>
</gene>
<reference evidence="4" key="1">
    <citation type="submission" date="2023-07" db="EMBL/GenBank/DDBJ databases">
        <title>30 novel species of actinomycetes from the DSMZ collection.</title>
        <authorList>
            <person name="Nouioui I."/>
        </authorList>
    </citation>
    <scope>NUCLEOTIDE SEQUENCE [LARGE SCALE GENOMIC DNA]</scope>
    <source>
        <strain evidence="4">DSM 41886</strain>
    </source>
</reference>
<dbReference type="InterPro" id="IPR024466">
    <property type="entry name" value="CHP02679_N"/>
</dbReference>
<comment type="caution">
    <text evidence="3">The sequence shown here is derived from an EMBL/GenBank/DDBJ whole genome shotgun (WGS) entry which is preliminary data.</text>
</comment>